<name>A0AAE0KUZ1_9CHLO</name>
<comment type="caution">
    <text evidence="1">The sequence shown here is derived from an EMBL/GenBank/DDBJ whole genome shotgun (WGS) entry which is preliminary data.</text>
</comment>
<proteinExistence type="predicted"/>
<sequence>MFTEDELMLIVQRSQEAHTSIRSTMRAVRELPAECRGPIPAGEKEVLAVIKSWLTEHGGTIDNRYRVILQPMLLGNGVTSNAFGEANPSANSDCEVHGLPPNVEVFFDEELAKGRICLMDNLEEESDEEDHGISVQKLLDAAEDAPDPEDEVTSIFQQIFQEHNCQEEDLWSDAAWELEALLPEKTELNFNAAAGDPLFVGDTEADCLTVGEDPSSWDKNQTCDTVLEKDSEGVALRTCKEKRFEVIRTVHGEEIRPRDWYYYFAPERTIRRWMRDPEFCKLRARRDARTGRDFWTAALAKHIDHVTGGALLSPSSFTAEDPPPQGGDPGVEYAEHRSMVISPGADDAQLWVSDIGSYSMGVGVLKCDDLHITARQRDKWHRNLWITRGPRQKEKNPLVIWGQFERDMQRLATGFDVYDSFLKRTYTLKVFLGMVHADSVMRITMGQFMGVGSYRADAYSLFEGTSGPGGKGMYFKGYAKPVKLQMTTVQGKPEVYADEQLLMLSKEGHAALVSRTIHGGESPQSTGRHGRGALERIPYFDPMHGYAVPFGHCVLYGVVKRFWKLLMGKVTGVPDSTLTLPKTIQDEMQARAKLVKPPHDVIRKYNDIVQYFGECTK</sequence>
<organism evidence="1 2">
    <name type="scientific">Cymbomonas tetramitiformis</name>
    <dbReference type="NCBI Taxonomy" id="36881"/>
    <lineage>
        <taxon>Eukaryota</taxon>
        <taxon>Viridiplantae</taxon>
        <taxon>Chlorophyta</taxon>
        <taxon>Pyramimonadophyceae</taxon>
        <taxon>Pyramimonadales</taxon>
        <taxon>Pyramimonadaceae</taxon>
        <taxon>Cymbomonas</taxon>
    </lineage>
</organism>
<dbReference type="Proteomes" id="UP001190700">
    <property type="component" value="Unassembled WGS sequence"/>
</dbReference>
<evidence type="ECO:0000313" key="1">
    <source>
        <dbReference type="EMBL" id="KAK3261706.1"/>
    </source>
</evidence>
<evidence type="ECO:0000313" key="2">
    <source>
        <dbReference type="Proteomes" id="UP001190700"/>
    </source>
</evidence>
<accession>A0AAE0KUZ1</accession>
<gene>
    <name evidence="1" type="ORF">CYMTET_29403</name>
</gene>
<dbReference type="EMBL" id="LGRX02016722">
    <property type="protein sequence ID" value="KAK3261706.1"/>
    <property type="molecule type" value="Genomic_DNA"/>
</dbReference>
<reference evidence="1 2" key="1">
    <citation type="journal article" date="2015" name="Genome Biol. Evol.">
        <title>Comparative Genomics of a Bacterivorous Green Alga Reveals Evolutionary Causalities and Consequences of Phago-Mixotrophic Mode of Nutrition.</title>
        <authorList>
            <person name="Burns J.A."/>
            <person name="Paasch A."/>
            <person name="Narechania A."/>
            <person name="Kim E."/>
        </authorList>
    </citation>
    <scope>NUCLEOTIDE SEQUENCE [LARGE SCALE GENOMIC DNA]</scope>
    <source>
        <strain evidence="1 2">PLY_AMNH</strain>
    </source>
</reference>
<protein>
    <submittedName>
        <fullName evidence="1">Uncharacterized protein</fullName>
    </submittedName>
</protein>
<keyword evidence="2" id="KW-1185">Reference proteome</keyword>
<dbReference type="AlphaFoldDB" id="A0AAE0KUZ1"/>